<dbReference type="InterPro" id="IPR012337">
    <property type="entry name" value="RNaseH-like_sf"/>
</dbReference>
<dbReference type="GO" id="GO:0008270">
    <property type="term" value="F:zinc ion binding"/>
    <property type="evidence" value="ECO:0007669"/>
    <property type="project" value="UniProtKB-KW"/>
</dbReference>
<protein>
    <recommendedName>
        <fullName evidence="11">BED-type domain-containing protein</fullName>
    </recommendedName>
</protein>
<comment type="caution">
    <text evidence="12">The sequence shown here is derived from an EMBL/GenBank/DDBJ whole genome shotgun (WGS) entry which is preliminary data.</text>
</comment>
<keyword evidence="13" id="KW-1185">Reference proteome</keyword>
<dbReference type="InterPro" id="IPR003656">
    <property type="entry name" value="Znf_BED"/>
</dbReference>
<dbReference type="InterPro" id="IPR036236">
    <property type="entry name" value="Znf_C2H2_sf"/>
</dbReference>
<dbReference type="GO" id="GO:0003677">
    <property type="term" value="F:DNA binding"/>
    <property type="evidence" value="ECO:0007669"/>
    <property type="project" value="UniProtKB-KW"/>
</dbReference>
<dbReference type="GO" id="GO:0009791">
    <property type="term" value="P:post-embryonic development"/>
    <property type="evidence" value="ECO:0007669"/>
    <property type="project" value="UniProtKB-ARBA"/>
</dbReference>
<dbReference type="PANTHER" id="PTHR46481">
    <property type="entry name" value="ZINC FINGER BED DOMAIN-CONTAINING PROTEIN 4"/>
    <property type="match status" value="1"/>
</dbReference>
<name>A0A267EF08_9PLAT</name>
<keyword evidence="6" id="KW-0238">DNA-binding</keyword>
<keyword evidence="8" id="KW-0539">Nucleus</keyword>
<accession>A0A267EF08</accession>
<evidence type="ECO:0000313" key="13">
    <source>
        <dbReference type="Proteomes" id="UP000215902"/>
    </source>
</evidence>
<evidence type="ECO:0000256" key="4">
    <source>
        <dbReference type="ARBA" id="ARBA00022833"/>
    </source>
</evidence>
<dbReference type="GO" id="GO:0046983">
    <property type="term" value="F:protein dimerization activity"/>
    <property type="evidence" value="ECO:0007669"/>
    <property type="project" value="InterPro"/>
</dbReference>
<feature type="domain" description="BED-type" evidence="11">
    <location>
        <begin position="1"/>
        <end position="53"/>
    </location>
</feature>
<organism evidence="12 13">
    <name type="scientific">Macrostomum lignano</name>
    <dbReference type="NCBI Taxonomy" id="282301"/>
    <lineage>
        <taxon>Eukaryota</taxon>
        <taxon>Metazoa</taxon>
        <taxon>Spiralia</taxon>
        <taxon>Lophotrochozoa</taxon>
        <taxon>Platyhelminthes</taxon>
        <taxon>Rhabditophora</taxon>
        <taxon>Macrostomorpha</taxon>
        <taxon>Macrostomida</taxon>
        <taxon>Macrostomidae</taxon>
        <taxon>Macrostomum</taxon>
    </lineage>
</organism>
<keyword evidence="5" id="KW-0805">Transcription regulation</keyword>
<reference evidence="12 13" key="1">
    <citation type="submission" date="2017-06" db="EMBL/GenBank/DDBJ databases">
        <title>A platform for efficient transgenesis in Macrostomum lignano, a flatworm model organism for stem cell research.</title>
        <authorList>
            <person name="Berezikov E."/>
        </authorList>
    </citation>
    <scope>NUCLEOTIDE SEQUENCE [LARGE SCALE GENOMIC DNA]</scope>
    <source>
        <strain evidence="12">DV1</strain>
        <tissue evidence="12">Whole organism</tissue>
    </source>
</reference>
<proteinExistence type="predicted"/>
<dbReference type="PROSITE" id="PS50808">
    <property type="entry name" value="ZF_BED"/>
    <property type="match status" value="1"/>
</dbReference>
<dbReference type="EMBL" id="NIVC01002257">
    <property type="protein sequence ID" value="PAA59494.1"/>
    <property type="molecule type" value="Genomic_DNA"/>
</dbReference>
<evidence type="ECO:0000256" key="5">
    <source>
        <dbReference type="ARBA" id="ARBA00023015"/>
    </source>
</evidence>
<dbReference type="SMART" id="SM00614">
    <property type="entry name" value="ZnF_BED"/>
    <property type="match status" value="1"/>
</dbReference>
<evidence type="ECO:0000256" key="3">
    <source>
        <dbReference type="ARBA" id="ARBA00022771"/>
    </source>
</evidence>
<comment type="subcellular location">
    <subcellularLocation>
        <location evidence="1">Nucleus</location>
    </subcellularLocation>
</comment>
<evidence type="ECO:0000256" key="6">
    <source>
        <dbReference type="ARBA" id="ARBA00023125"/>
    </source>
</evidence>
<gene>
    <name evidence="12" type="ORF">BOX15_Mlig008590g1</name>
</gene>
<evidence type="ECO:0000256" key="10">
    <source>
        <dbReference type="SAM" id="MobiDB-lite"/>
    </source>
</evidence>
<keyword evidence="3 9" id="KW-0863">Zinc-finger</keyword>
<keyword evidence="4" id="KW-0862">Zinc</keyword>
<feature type="region of interest" description="Disordered" evidence="10">
    <location>
        <begin position="50"/>
        <end position="84"/>
    </location>
</feature>
<evidence type="ECO:0000256" key="2">
    <source>
        <dbReference type="ARBA" id="ARBA00022723"/>
    </source>
</evidence>
<keyword evidence="7" id="KW-0804">Transcription</keyword>
<feature type="region of interest" description="Disordered" evidence="10">
    <location>
        <begin position="555"/>
        <end position="578"/>
    </location>
</feature>
<dbReference type="InterPro" id="IPR008906">
    <property type="entry name" value="HATC_C_dom"/>
</dbReference>
<feature type="compositionally biased region" description="Low complexity" evidence="10">
    <location>
        <begin position="559"/>
        <end position="569"/>
    </location>
</feature>
<dbReference type="GO" id="GO:0005634">
    <property type="term" value="C:nucleus"/>
    <property type="evidence" value="ECO:0007669"/>
    <property type="project" value="UniProtKB-SubCell"/>
</dbReference>
<evidence type="ECO:0000256" key="8">
    <source>
        <dbReference type="ARBA" id="ARBA00023242"/>
    </source>
</evidence>
<dbReference type="Pfam" id="PF05699">
    <property type="entry name" value="Dimer_Tnp_hAT"/>
    <property type="match status" value="1"/>
</dbReference>
<evidence type="ECO:0000259" key="11">
    <source>
        <dbReference type="PROSITE" id="PS50808"/>
    </source>
</evidence>
<keyword evidence="2" id="KW-0479">Metal-binding</keyword>
<evidence type="ECO:0000256" key="9">
    <source>
        <dbReference type="PROSITE-ProRule" id="PRU00027"/>
    </source>
</evidence>
<dbReference type="Proteomes" id="UP000215902">
    <property type="component" value="Unassembled WGS sequence"/>
</dbReference>
<sequence length="708" mass="78922">MKSRVWKYFEQSADKKNAMCKECNAHLKLQKDGSTKALLNHLRNQHKLLCSESESRSSTSAPAQVPTANDPEGSSTVREQSTVPVPLKQMRITGSFAPVAVSPTSQASSSKVKPSLSSALVSRLDEAAIKAIIQDGRSFGDFRKKGMQGFLQAILPGYMGPRRQKVTDRVDSLFEEKVAMLKVRLEAPTVVNFTTDLWTDRTNMAYMIITCHFANESFQVESTTLDFIHFTERHTAEAIAHAFVQCLQKYGLYDKFGKCTTDQGSNIVRAGKICDRMQRLSCLGHILHLVVCHGSGLWEATDSSADGVNGDSSTECNESEDEDDCTEWAEEFRTLPLSSEGTKKIASAITKIRRTAKLFRRSTRAADAFRRDAEADTLLPLDVKTRWSSTYSMLRVYLQRYPDVDRTLCQLIQDATSDAEIKQLRSVFLRQEEKEVAGTLLAILRQFADATEMLSGQNYPTANIAYIVLYGLRQFLSAEDVNDTDRFLRRRLLEQLNKYTFESTTFNILFYKTAAFLDNTIIASPHLNLGDMLDVQNHLKNEVAWSIEQETEGSAIQEATSNSGAGASSTDEDDCSSTVSAVNEGSKFLKFCQSSGITTRESNFNAIRSSARGDTTKKEARRKAADQLSLYRSLAQQSFRLSTSDFWSQNSANLPELAELAKLYLSAPATSVPSECAFSAAGFLKRKERCSLSSASLEKLMFLRDKFD</sequence>
<evidence type="ECO:0000256" key="1">
    <source>
        <dbReference type="ARBA" id="ARBA00004123"/>
    </source>
</evidence>
<dbReference type="SUPFAM" id="SSF57667">
    <property type="entry name" value="beta-beta-alpha zinc fingers"/>
    <property type="match status" value="1"/>
</dbReference>
<dbReference type="SUPFAM" id="SSF53098">
    <property type="entry name" value="Ribonuclease H-like"/>
    <property type="match status" value="1"/>
</dbReference>
<evidence type="ECO:0000313" key="12">
    <source>
        <dbReference type="EMBL" id="PAA59494.1"/>
    </source>
</evidence>
<dbReference type="PANTHER" id="PTHR46481:SF10">
    <property type="entry name" value="ZINC FINGER BED DOMAIN-CONTAINING PROTEIN 39"/>
    <property type="match status" value="1"/>
</dbReference>
<dbReference type="OrthoDB" id="6097333at2759"/>
<dbReference type="AlphaFoldDB" id="A0A267EF08"/>
<dbReference type="Pfam" id="PF02892">
    <property type="entry name" value="zf-BED"/>
    <property type="match status" value="1"/>
</dbReference>
<dbReference type="STRING" id="282301.A0A267EF08"/>
<dbReference type="InterPro" id="IPR052035">
    <property type="entry name" value="ZnF_BED_domain_contain"/>
</dbReference>
<evidence type="ECO:0000256" key="7">
    <source>
        <dbReference type="ARBA" id="ARBA00023163"/>
    </source>
</evidence>
<feature type="compositionally biased region" description="Polar residues" evidence="10">
    <location>
        <begin position="72"/>
        <end position="83"/>
    </location>
</feature>